<dbReference type="PANTHER" id="PTHR24403">
    <property type="entry name" value="ZINC FINGER PROTEIN"/>
    <property type="match status" value="1"/>
</dbReference>
<dbReference type="EMBL" id="CAXKWB010026389">
    <property type="protein sequence ID" value="CAL4130113.1"/>
    <property type="molecule type" value="Genomic_DNA"/>
</dbReference>
<evidence type="ECO:0000256" key="2">
    <source>
        <dbReference type="ARBA" id="ARBA00022737"/>
    </source>
</evidence>
<dbReference type="PROSITE" id="PS00028">
    <property type="entry name" value="ZINC_FINGER_C2H2_1"/>
    <property type="match status" value="2"/>
</dbReference>
<name>A0AAV2RKM0_MEGNR</name>
<evidence type="ECO:0000256" key="3">
    <source>
        <dbReference type="ARBA" id="ARBA00022771"/>
    </source>
</evidence>
<reference evidence="7 8" key="1">
    <citation type="submission" date="2024-05" db="EMBL/GenBank/DDBJ databases">
        <authorList>
            <person name="Wallberg A."/>
        </authorList>
    </citation>
    <scope>NUCLEOTIDE SEQUENCE [LARGE SCALE GENOMIC DNA]</scope>
</reference>
<dbReference type="GO" id="GO:0005634">
    <property type="term" value="C:nucleus"/>
    <property type="evidence" value="ECO:0007669"/>
    <property type="project" value="TreeGrafter"/>
</dbReference>
<comment type="caution">
    <text evidence="7">The sequence shown here is derived from an EMBL/GenBank/DDBJ whole genome shotgun (WGS) entry which is preliminary data.</text>
</comment>
<feature type="non-terminal residue" evidence="7">
    <location>
        <position position="1"/>
    </location>
</feature>
<feature type="domain" description="C2H2-type" evidence="6">
    <location>
        <begin position="4"/>
        <end position="31"/>
    </location>
</feature>
<keyword evidence="4" id="KW-0862">Zinc</keyword>
<dbReference type="GO" id="GO:0045944">
    <property type="term" value="P:positive regulation of transcription by RNA polymerase II"/>
    <property type="evidence" value="ECO:0007669"/>
    <property type="project" value="TreeGrafter"/>
</dbReference>
<evidence type="ECO:0000313" key="7">
    <source>
        <dbReference type="EMBL" id="CAL4130113.1"/>
    </source>
</evidence>
<protein>
    <recommendedName>
        <fullName evidence="6">C2H2-type domain-containing protein</fullName>
    </recommendedName>
</protein>
<dbReference type="Proteomes" id="UP001497623">
    <property type="component" value="Unassembled WGS sequence"/>
</dbReference>
<dbReference type="InterPro" id="IPR013087">
    <property type="entry name" value="Znf_C2H2_type"/>
</dbReference>
<evidence type="ECO:0000313" key="8">
    <source>
        <dbReference type="Proteomes" id="UP001497623"/>
    </source>
</evidence>
<feature type="domain" description="C2H2-type" evidence="6">
    <location>
        <begin position="196"/>
        <end position="224"/>
    </location>
</feature>
<keyword evidence="8" id="KW-1185">Reference proteome</keyword>
<evidence type="ECO:0000256" key="1">
    <source>
        <dbReference type="ARBA" id="ARBA00022723"/>
    </source>
</evidence>
<evidence type="ECO:0000256" key="4">
    <source>
        <dbReference type="ARBA" id="ARBA00022833"/>
    </source>
</evidence>
<sequence length="523" mass="61398">KEHFKCLSCEKIFANKHFLDSHMKIHSKEKPYHCEICDYKCKWSSNLKVHKKRLHSEQKILQEDQPMNNLNCEDSNTQKIIVCNFCEYSTKSVSNLKKHVEDTHPISGQTEYVRTESFFYCDFCEYKSKLSANLDRHTLRHHKDKYNESSKKVKRLKIVLYKKTEEKNSENIKTSLPKMKVLGTNQSQQKSFAKLYTCKCCFYKSIYKSSLTKHMSTYHSKENLDSSKDVSRKYFQKVRPIMKKKYETSKNGSNKESKHNKQFCCNYCDYTSKWKAKDVHKHMITIHGKDGIVMVRNSTKIIKKIKKKSKEIDKEADSKPNKQFGCSYCEYSSKWCVRDVHNHMKKHHGKLGVVVDKSGNEIIKKNEKKTEEVDNEGADSKPNKQYFCSYCEYSSKWYARDVRNHMSKHHGKVGVIIVKSGTQIIKKIKKKTEDIDKEGTQIIKKIKKKTEEIDKEGSDCKPNKQYCCSYCEYSSKWGAKDVHSHMRNNHGKVGIVILKRGKEIIKKIEKKNEEIDEDEASEH</sequence>
<keyword evidence="3 5" id="KW-0863">Zinc-finger</keyword>
<dbReference type="SUPFAM" id="SSF57667">
    <property type="entry name" value="beta-beta-alpha zinc fingers"/>
    <property type="match status" value="1"/>
</dbReference>
<accession>A0AAV2RKM0</accession>
<evidence type="ECO:0000256" key="5">
    <source>
        <dbReference type="PROSITE-ProRule" id="PRU00042"/>
    </source>
</evidence>
<dbReference type="InterPro" id="IPR036236">
    <property type="entry name" value="Znf_C2H2_sf"/>
</dbReference>
<keyword evidence="2" id="KW-0677">Repeat</keyword>
<dbReference type="Gene3D" id="3.30.160.60">
    <property type="entry name" value="Classic Zinc Finger"/>
    <property type="match status" value="4"/>
</dbReference>
<organism evidence="7 8">
    <name type="scientific">Meganyctiphanes norvegica</name>
    <name type="common">Northern krill</name>
    <name type="synonym">Thysanopoda norvegica</name>
    <dbReference type="NCBI Taxonomy" id="48144"/>
    <lineage>
        <taxon>Eukaryota</taxon>
        <taxon>Metazoa</taxon>
        <taxon>Ecdysozoa</taxon>
        <taxon>Arthropoda</taxon>
        <taxon>Crustacea</taxon>
        <taxon>Multicrustacea</taxon>
        <taxon>Malacostraca</taxon>
        <taxon>Eumalacostraca</taxon>
        <taxon>Eucarida</taxon>
        <taxon>Euphausiacea</taxon>
        <taxon>Euphausiidae</taxon>
        <taxon>Meganyctiphanes</taxon>
    </lineage>
</organism>
<keyword evidence="1" id="KW-0479">Metal-binding</keyword>
<dbReference type="SMART" id="SM00355">
    <property type="entry name" value="ZnF_C2H2"/>
    <property type="match status" value="9"/>
</dbReference>
<evidence type="ECO:0000259" key="6">
    <source>
        <dbReference type="PROSITE" id="PS50157"/>
    </source>
</evidence>
<feature type="domain" description="C2H2-type" evidence="6">
    <location>
        <begin position="32"/>
        <end position="60"/>
    </location>
</feature>
<proteinExistence type="predicted"/>
<dbReference type="AlphaFoldDB" id="A0AAV2RKM0"/>
<dbReference type="PANTHER" id="PTHR24403:SF67">
    <property type="entry name" value="FI01116P-RELATED"/>
    <property type="match status" value="1"/>
</dbReference>
<dbReference type="InterPro" id="IPR050688">
    <property type="entry name" value="Zinc_finger/UBP_domain"/>
</dbReference>
<dbReference type="PROSITE" id="PS50157">
    <property type="entry name" value="ZINC_FINGER_C2H2_2"/>
    <property type="match status" value="3"/>
</dbReference>
<dbReference type="GO" id="GO:0008270">
    <property type="term" value="F:zinc ion binding"/>
    <property type="evidence" value="ECO:0007669"/>
    <property type="project" value="UniProtKB-KW"/>
</dbReference>
<gene>
    <name evidence="7" type="ORF">MNOR_LOCUS26424</name>
</gene>
<feature type="non-terminal residue" evidence="7">
    <location>
        <position position="523"/>
    </location>
</feature>